<dbReference type="NCBIfam" id="TIGR02432">
    <property type="entry name" value="lysidine_TilS_N"/>
    <property type="match status" value="1"/>
</dbReference>
<feature type="domain" description="tRNA(Ile)-lysidine/2-thiocytidine synthase N-terminal" evidence="8">
    <location>
        <begin position="27"/>
        <end position="210"/>
    </location>
</feature>
<dbReference type="GO" id="GO:0005737">
    <property type="term" value="C:cytoplasm"/>
    <property type="evidence" value="ECO:0007669"/>
    <property type="project" value="UniProtKB-SubCell"/>
</dbReference>
<dbReference type="PANTHER" id="PTHR43033:SF1">
    <property type="entry name" value="TRNA(ILE)-LYSIDINE SYNTHASE-RELATED"/>
    <property type="match status" value="1"/>
</dbReference>
<dbReference type="EMBL" id="LT594522">
    <property type="protein sequence ID" value="SBT81973.1"/>
    <property type="molecule type" value="Genomic_DNA"/>
</dbReference>
<comment type="function">
    <text evidence="7">Ligates lysine onto the cytidine present at position 34 of the AUA codon-specific tRNA(Ile) that contains the anticodon CAU, in an ATP-dependent manner. Cytidine is converted to lysidine, thus changing the amino acid specificity of the tRNA from methionine to isoleucine.</text>
</comment>
<dbReference type="Pfam" id="PF01171">
    <property type="entry name" value="ATP_bind_3"/>
    <property type="match status" value="1"/>
</dbReference>
<evidence type="ECO:0000313" key="10">
    <source>
        <dbReference type="EMBL" id="SBT81973.1"/>
    </source>
</evidence>
<dbReference type="SUPFAM" id="SSF82829">
    <property type="entry name" value="MesJ substrate recognition domain-like"/>
    <property type="match status" value="1"/>
</dbReference>
<dbReference type="CDD" id="cd01992">
    <property type="entry name" value="TilS_N"/>
    <property type="match status" value="1"/>
</dbReference>
<dbReference type="HAMAP" id="MF_01161">
    <property type="entry name" value="tRNA_Ile_lys_synt"/>
    <property type="match status" value="1"/>
</dbReference>
<evidence type="ECO:0000256" key="7">
    <source>
        <dbReference type="HAMAP-Rule" id="MF_01161"/>
    </source>
</evidence>
<keyword evidence="4 7" id="KW-0547">Nucleotide-binding</keyword>
<comment type="domain">
    <text evidence="7">The N-terminal region contains the highly conserved SGGXDS motif, predicted to be a P-loop motif involved in ATP binding.</text>
</comment>
<dbReference type="EC" id="6.3.4.19" evidence="7"/>
<evidence type="ECO:0000256" key="1">
    <source>
        <dbReference type="ARBA" id="ARBA00022490"/>
    </source>
</evidence>
<dbReference type="RefSeq" id="WP_231893357.1">
    <property type="nucleotide sequence ID" value="NZ_LT594522.1"/>
</dbReference>
<dbReference type="InterPro" id="IPR014729">
    <property type="entry name" value="Rossmann-like_a/b/a_fold"/>
</dbReference>
<dbReference type="Proteomes" id="UP000092809">
    <property type="component" value="Chromosome I"/>
</dbReference>
<evidence type="ECO:0000256" key="2">
    <source>
        <dbReference type="ARBA" id="ARBA00022598"/>
    </source>
</evidence>
<dbReference type="GO" id="GO:0032267">
    <property type="term" value="F:tRNA(Ile)-lysidine synthase activity"/>
    <property type="evidence" value="ECO:0007669"/>
    <property type="project" value="UniProtKB-EC"/>
</dbReference>
<dbReference type="InterPro" id="IPR015262">
    <property type="entry name" value="tRNA_Ile_lys_synt_subst-bd"/>
</dbReference>
<accession>A0A1C3L3V8</accession>
<name>A0A1C3L3V8_9ENTR</name>
<dbReference type="AlphaFoldDB" id="A0A1C3L3V8"/>
<keyword evidence="5 7" id="KW-0067">ATP-binding</keyword>
<reference evidence="11" key="1">
    <citation type="submission" date="2016-06" db="EMBL/GenBank/DDBJ databases">
        <authorList>
            <person name="Szabo Gitta"/>
        </authorList>
    </citation>
    <scope>NUCLEOTIDE SEQUENCE [LARGE SCALE GENOMIC DNA]</scope>
</reference>
<evidence type="ECO:0000256" key="6">
    <source>
        <dbReference type="ARBA" id="ARBA00048539"/>
    </source>
</evidence>
<dbReference type="SUPFAM" id="SSF52402">
    <property type="entry name" value="Adenine nucleotide alpha hydrolases-like"/>
    <property type="match status" value="1"/>
</dbReference>
<dbReference type="Gene3D" id="3.40.50.620">
    <property type="entry name" value="HUPs"/>
    <property type="match status" value="1"/>
</dbReference>
<sequence>MKNNTDDDQVQALCSSLSAKIKNYQGLLIAFSGGLDSTVLLDALYLIRNHKKFSRTCKNDLLLRAVYINHGLSIHADNWSVHCENECRRREIEFSTKYVNIVVNSESIEAAARTARYQALAENLVNDEILLTAHNKEDQVETLLLALKRGSGPAGLAAMAENYPFNGRLLLRPLLSYSRKELEIYANKRGLCWIEDDSNNNLRFDRNFLRIQILPPLLQRWPRFLDTVVRSAQICAEQEHLLDILLAETLAELIQPDGSLKFTKLIMMSDIKRAAILRRWLASNGVKMPTRKQLACIWQEVALSRHDAVAKIHINHHLQVRRFRECLYIIPILQQLPKKEIIFWPSKINKLILPIGLGTIIRSTIPNIKKNLTY</sequence>
<dbReference type="PATRIC" id="fig|1835721.3.peg.96"/>
<comment type="catalytic activity">
    <reaction evidence="6 7">
        <text>cytidine(34) in tRNA(Ile2) + L-lysine + ATP = lysidine(34) in tRNA(Ile2) + AMP + diphosphate + H(+)</text>
        <dbReference type="Rhea" id="RHEA:43744"/>
        <dbReference type="Rhea" id="RHEA-COMP:10625"/>
        <dbReference type="Rhea" id="RHEA-COMP:10670"/>
        <dbReference type="ChEBI" id="CHEBI:15378"/>
        <dbReference type="ChEBI" id="CHEBI:30616"/>
        <dbReference type="ChEBI" id="CHEBI:32551"/>
        <dbReference type="ChEBI" id="CHEBI:33019"/>
        <dbReference type="ChEBI" id="CHEBI:82748"/>
        <dbReference type="ChEBI" id="CHEBI:83665"/>
        <dbReference type="ChEBI" id="CHEBI:456215"/>
        <dbReference type="EC" id="6.3.4.19"/>
    </reaction>
</comment>
<comment type="subcellular location">
    <subcellularLocation>
        <location evidence="7">Cytoplasm</location>
    </subcellularLocation>
</comment>
<evidence type="ECO:0000259" key="9">
    <source>
        <dbReference type="Pfam" id="PF09179"/>
    </source>
</evidence>
<dbReference type="InterPro" id="IPR012795">
    <property type="entry name" value="tRNA_Ile_lys_synt_N"/>
</dbReference>
<comment type="similarity">
    <text evidence="7">Belongs to the tRNA(Ile)-lysidine synthase family.</text>
</comment>
<dbReference type="STRING" id="1835721.TRABTM_A_01110"/>
<proteinExistence type="inferred from homology"/>
<dbReference type="GO" id="GO:0005524">
    <property type="term" value="F:ATP binding"/>
    <property type="evidence" value="ECO:0007669"/>
    <property type="project" value="UniProtKB-UniRule"/>
</dbReference>
<feature type="domain" description="tRNA(Ile)-lysidine synthase substrate-binding" evidence="9">
    <location>
        <begin position="261"/>
        <end position="328"/>
    </location>
</feature>
<keyword evidence="11" id="KW-1185">Reference proteome</keyword>
<feature type="binding site" evidence="7">
    <location>
        <begin position="32"/>
        <end position="37"/>
    </location>
    <ligand>
        <name>ATP</name>
        <dbReference type="ChEBI" id="CHEBI:30616"/>
    </ligand>
</feature>
<dbReference type="Pfam" id="PF09179">
    <property type="entry name" value="TilS"/>
    <property type="match status" value="1"/>
</dbReference>
<keyword evidence="3 7" id="KW-0819">tRNA processing</keyword>
<dbReference type="GO" id="GO:0006400">
    <property type="term" value="P:tRNA modification"/>
    <property type="evidence" value="ECO:0007669"/>
    <property type="project" value="UniProtKB-UniRule"/>
</dbReference>
<dbReference type="InterPro" id="IPR012094">
    <property type="entry name" value="tRNA_Ile_lys_synt"/>
</dbReference>
<evidence type="ECO:0000256" key="5">
    <source>
        <dbReference type="ARBA" id="ARBA00022840"/>
    </source>
</evidence>
<keyword evidence="2 7" id="KW-0436">Ligase</keyword>
<gene>
    <name evidence="7 10" type="primary">tilS</name>
    <name evidence="10" type="ORF">TRABTM_A_01110</name>
</gene>
<dbReference type="Gene3D" id="1.20.59.20">
    <property type="match status" value="1"/>
</dbReference>
<organism evidence="10 11">
    <name type="scientific">secondary endosymbiont of Trabutina mannipara</name>
    <dbReference type="NCBI Taxonomy" id="1835721"/>
    <lineage>
        <taxon>Bacteria</taxon>
        <taxon>Pseudomonadati</taxon>
        <taxon>Pseudomonadota</taxon>
        <taxon>Gammaproteobacteria</taxon>
        <taxon>Enterobacterales</taxon>
        <taxon>Enterobacteriaceae</taxon>
    </lineage>
</organism>
<evidence type="ECO:0000313" key="11">
    <source>
        <dbReference type="Proteomes" id="UP000092809"/>
    </source>
</evidence>
<dbReference type="InterPro" id="IPR011063">
    <property type="entry name" value="TilS/TtcA_N"/>
</dbReference>
<protein>
    <recommendedName>
        <fullName evidence="7">tRNA(Ile)-lysidine synthase</fullName>
        <ecNumber evidence="7">6.3.4.19</ecNumber>
    </recommendedName>
    <alternativeName>
        <fullName evidence="7">tRNA(Ile)-2-lysyl-cytidine synthase</fullName>
    </alternativeName>
    <alternativeName>
        <fullName evidence="7">tRNA(Ile)-lysidine synthetase</fullName>
    </alternativeName>
</protein>
<evidence type="ECO:0000256" key="3">
    <source>
        <dbReference type="ARBA" id="ARBA00022694"/>
    </source>
</evidence>
<dbReference type="KEGG" id="senm:TRABTM_A_01110"/>
<dbReference type="PANTHER" id="PTHR43033">
    <property type="entry name" value="TRNA(ILE)-LYSIDINE SYNTHASE-RELATED"/>
    <property type="match status" value="1"/>
</dbReference>
<keyword evidence="1 7" id="KW-0963">Cytoplasm</keyword>
<evidence type="ECO:0000256" key="4">
    <source>
        <dbReference type="ARBA" id="ARBA00022741"/>
    </source>
</evidence>
<evidence type="ECO:0000259" key="8">
    <source>
        <dbReference type="Pfam" id="PF01171"/>
    </source>
</evidence>